<accession>A0ABR4C8G6</accession>
<evidence type="ECO:0000313" key="1">
    <source>
        <dbReference type="EMBL" id="KAL2065569.1"/>
    </source>
</evidence>
<sequence>MLGWAGLALSGLILEGGFHPPRTPVSSPHFTLSSPIRLSSFSPPLHPQLRWQSLFSSLKQSILYLQIQIQHHTTTTTTRTRIPRIHHTHSLSLSHAQSFNHTSPPPQKTYYCRIPHNSFKHARPTVFTTICGGSTTSNSLRRNRNKQLNFVETFDPI</sequence>
<organism evidence="1 2">
    <name type="scientific">Oculimacula yallundae</name>
    <dbReference type="NCBI Taxonomy" id="86028"/>
    <lineage>
        <taxon>Eukaryota</taxon>
        <taxon>Fungi</taxon>
        <taxon>Dikarya</taxon>
        <taxon>Ascomycota</taxon>
        <taxon>Pezizomycotina</taxon>
        <taxon>Leotiomycetes</taxon>
        <taxon>Helotiales</taxon>
        <taxon>Ploettnerulaceae</taxon>
        <taxon>Oculimacula</taxon>
    </lineage>
</organism>
<keyword evidence="2" id="KW-1185">Reference proteome</keyword>
<evidence type="ECO:0000313" key="2">
    <source>
        <dbReference type="Proteomes" id="UP001595075"/>
    </source>
</evidence>
<proteinExistence type="predicted"/>
<dbReference type="Proteomes" id="UP001595075">
    <property type="component" value="Unassembled WGS sequence"/>
</dbReference>
<dbReference type="EMBL" id="JAZHXI010000012">
    <property type="protein sequence ID" value="KAL2065569.1"/>
    <property type="molecule type" value="Genomic_DNA"/>
</dbReference>
<reference evidence="1 2" key="1">
    <citation type="journal article" date="2024" name="Commun. Biol.">
        <title>Comparative genomic analysis of thermophilic fungi reveals convergent evolutionary adaptations and gene losses.</title>
        <authorList>
            <person name="Steindorff A.S."/>
            <person name="Aguilar-Pontes M.V."/>
            <person name="Robinson A.J."/>
            <person name="Andreopoulos B."/>
            <person name="LaButti K."/>
            <person name="Kuo A."/>
            <person name="Mondo S."/>
            <person name="Riley R."/>
            <person name="Otillar R."/>
            <person name="Haridas S."/>
            <person name="Lipzen A."/>
            <person name="Grimwood J."/>
            <person name="Schmutz J."/>
            <person name="Clum A."/>
            <person name="Reid I.D."/>
            <person name="Moisan M.C."/>
            <person name="Butler G."/>
            <person name="Nguyen T.T.M."/>
            <person name="Dewar K."/>
            <person name="Conant G."/>
            <person name="Drula E."/>
            <person name="Henrissat B."/>
            <person name="Hansel C."/>
            <person name="Singer S."/>
            <person name="Hutchinson M.I."/>
            <person name="de Vries R.P."/>
            <person name="Natvig D.O."/>
            <person name="Powell A.J."/>
            <person name="Tsang A."/>
            <person name="Grigoriev I.V."/>
        </authorList>
    </citation>
    <scope>NUCLEOTIDE SEQUENCE [LARGE SCALE GENOMIC DNA]</scope>
    <source>
        <strain evidence="1 2">CBS 494.80</strain>
    </source>
</reference>
<name>A0ABR4C8G6_9HELO</name>
<comment type="caution">
    <text evidence="1">The sequence shown here is derived from an EMBL/GenBank/DDBJ whole genome shotgun (WGS) entry which is preliminary data.</text>
</comment>
<gene>
    <name evidence="1" type="ORF">VTL71DRAFT_3239</name>
</gene>
<protein>
    <submittedName>
        <fullName evidence="1">Uncharacterized protein</fullName>
    </submittedName>
</protein>